<feature type="region of interest" description="Disordered" evidence="2">
    <location>
        <begin position="305"/>
        <end position="375"/>
    </location>
</feature>
<feature type="compositionally biased region" description="Basic and acidic residues" evidence="2">
    <location>
        <begin position="348"/>
        <end position="364"/>
    </location>
</feature>
<sequence length="375" mass="42185">MGAPQGRGLPSRPRSTGGRVRERVGIPARHATLQEDTPAQAAAAVAGAATSSGLLSVATQCVNLMKENDKLKAKLAAAREQREAASGDKQRMRGRLELLAGRGALHYYYSDISLLFCLFSDIAHSLGTAVRAETTALRREAEAIRSVVEEARVSHLASIELVKHGVQTLYERQRQEALALREERGRHSARESVERGLTLQEREREAMQGKERLGRLLRLTRERERAKDIQRERDVVAKAFYRWRCRYLVVGREKQRERERREGMGEGGPEGASVQALLKWQAKGLYKALARKSDKNTATILERLEHSEGQGQGHGVGVRPVPRATSADRVVKRLSEPAAARGPNPRQRQRERERERERESDRHGQRNMPLRQSEL</sequence>
<evidence type="ECO:0000313" key="3">
    <source>
        <dbReference type="EMBL" id="GCA62995.1"/>
    </source>
</evidence>
<name>A0A391NMS8_9EUKA</name>
<dbReference type="EMBL" id="BDIP01001992">
    <property type="protein sequence ID" value="GCA62995.1"/>
    <property type="molecule type" value="Genomic_DNA"/>
</dbReference>
<protein>
    <submittedName>
        <fullName evidence="3">Uncharacterized protein</fullName>
    </submittedName>
</protein>
<dbReference type="Proteomes" id="UP000265618">
    <property type="component" value="Unassembled WGS sequence"/>
</dbReference>
<keyword evidence="4" id="KW-1185">Reference proteome</keyword>
<keyword evidence="1" id="KW-0175">Coiled coil</keyword>
<comment type="caution">
    <text evidence="3">The sequence shown here is derived from an EMBL/GenBank/DDBJ whole genome shotgun (WGS) entry which is preliminary data.</text>
</comment>
<evidence type="ECO:0000313" key="4">
    <source>
        <dbReference type="Proteomes" id="UP000265618"/>
    </source>
</evidence>
<evidence type="ECO:0000256" key="1">
    <source>
        <dbReference type="SAM" id="Coils"/>
    </source>
</evidence>
<feature type="region of interest" description="Disordered" evidence="2">
    <location>
        <begin position="1"/>
        <end position="24"/>
    </location>
</feature>
<reference evidence="3 4" key="1">
    <citation type="journal article" date="2018" name="PLoS ONE">
        <title>The draft genome of Kipferlia bialata reveals reductive genome evolution in fornicate parasites.</title>
        <authorList>
            <person name="Tanifuji G."/>
            <person name="Takabayashi S."/>
            <person name="Kume K."/>
            <person name="Takagi M."/>
            <person name="Nakayama T."/>
            <person name="Kamikawa R."/>
            <person name="Inagaki Y."/>
            <person name="Hashimoto T."/>
        </authorList>
    </citation>
    <scope>NUCLEOTIDE SEQUENCE [LARGE SCALE GENOMIC DNA]</scope>
    <source>
        <strain evidence="3">NY0173</strain>
    </source>
</reference>
<accession>A0A391NMS8</accession>
<gene>
    <name evidence="3" type="ORF">KIPB_007212</name>
</gene>
<dbReference type="AlphaFoldDB" id="A0A391NMS8"/>
<proteinExistence type="predicted"/>
<organism evidence="3 4">
    <name type="scientific">Kipferlia bialata</name>
    <dbReference type="NCBI Taxonomy" id="797122"/>
    <lineage>
        <taxon>Eukaryota</taxon>
        <taxon>Metamonada</taxon>
        <taxon>Carpediemonas-like organisms</taxon>
        <taxon>Kipferlia</taxon>
    </lineage>
</organism>
<evidence type="ECO:0000256" key="2">
    <source>
        <dbReference type="SAM" id="MobiDB-lite"/>
    </source>
</evidence>
<feature type="coiled-coil region" evidence="1">
    <location>
        <begin position="61"/>
        <end position="95"/>
    </location>
</feature>